<organism evidence="2 3">
    <name type="scientific">Cupriavidus laharis</name>
    <dbReference type="NCBI Taxonomy" id="151654"/>
    <lineage>
        <taxon>Bacteria</taxon>
        <taxon>Pseudomonadati</taxon>
        <taxon>Pseudomonadota</taxon>
        <taxon>Betaproteobacteria</taxon>
        <taxon>Burkholderiales</taxon>
        <taxon>Burkholderiaceae</taxon>
        <taxon>Cupriavidus</taxon>
    </lineage>
</organism>
<accession>A0ABN7YTP4</accession>
<keyword evidence="3" id="KW-1185">Reference proteome</keyword>
<dbReference type="Proteomes" id="UP000727654">
    <property type="component" value="Unassembled WGS sequence"/>
</dbReference>
<name>A0ABN7YTP4_9BURK</name>
<sequence length="261" mass="28477">MVTMVTTAASAITARCRSRCKGRTAPADSKGSLPGTLAGCGTSRCIFYIEGSSYVANGSITQAARGNAEPHKPGLPQEPALVWQLPSPIQDRNGWQAEAVSGLPAGRHGFDGGKHEQEDTGLHDGGNNPWHAGRLQRDRHRDRFGIWVRHGDGLGLCDGQHKPPPKLRYDAGCVVGRRLIQWRHLWRHVVHRAALLRWLEIAAQTICHGGHRRTSPVPALLCHACPGRSTGSRAGPDRRAGGPAGRRRRLRGRCIRCRRAL</sequence>
<evidence type="ECO:0000256" key="1">
    <source>
        <dbReference type="SAM" id="MobiDB-lite"/>
    </source>
</evidence>
<protein>
    <submittedName>
        <fullName evidence="2">Uncharacterized protein</fullName>
    </submittedName>
</protein>
<feature type="region of interest" description="Disordered" evidence="1">
    <location>
        <begin position="102"/>
        <end position="129"/>
    </location>
</feature>
<comment type="caution">
    <text evidence="2">The sequence shown here is derived from an EMBL/GenBank/DDBJ whole genome shotgun (WGS) entry which is preliminary data.</text>
</comment>
<evidence type="ECO:0000313" key="2">
    <source>
        <dbReference type="EMBL" id="CAG9176848.1"/>
    </source>
</evidence>
<feature type="compositionally biased region" description="Basic and acidic residues" evidence="1">
    <location>
        <begin position="108"/>
        <end position="122"/>
    </location>
</feature>
<reference evidence="2 3" key="1">
    <citation type="submission" date="2021-08" db="EMBL/GenBank/DDBJ databases">
        <authorList>
            <person name="Peeters C."/>
        </authorList>
    </citation>
    <scope>NUCLEOTIDE SEQUENCE [LARGE SCALE GENOMIC DNA]</scope>
    <source>
        <strain evidence="2 3">LMG 23992</strain>
    </source>
</reference>
<dbReference type="EMBL" id="CAJZAI010000008">
    <property type="protein sequence ID" value="CAG9176848.1"/>
    <property type="molecule type" value="Genomic_DNA"/>
</dbReference>
<proteinExistence type="predicted"/>
<evidence type="ECO:0000313" key="3">
    <source>
        <dbReference type="Proteomes" id="UP000727654"/>
    </source>
</evidence>
<gene>
    <name evidence="2" type="ORF">LMG23992_03352</name>
</gene>